<evidence type="ECO:0000256" key="2">
    <source>
        <dbReference type="RuleBase" id="RU004328"/>
    </source>
</evidence>
<dbReference type="PANTHER" id="PTHR11240:SF22">
    <property type="entry name" value="RIBONUCLEASE T2"/>
    <property type="match status" value="1"/>
</dbReference>
<proteinExistence type="inferred from homology"/>
<evidence type="ECO:0000313" key="4">
    <source>
        <dbReference type="EMBL" id="MFC0589877.1"/>
    </source>
</evidence>
<sequence>MIRALTVALASLAPLPALAQAYQCRVPPQIELPAPVRPDGPSLRTSIAGYTLAVSWSPEFCRGKAASDPANYQCNGRIGRFGFVLHGLWPEAAKGPPPQWCAIEPRPSQEDLRRNLCMTPVPWLLEHEWAKHGSCMARRPADYYKVGAILWNALRLPDADHLSRQPGLTAGDLRRAFIASNPGYPRSAIGVKVSNGGWLRELYLCYGKNFVPRACDARSFGPKDAVPLKIWRGL</sequence>
<dbReference type="PROSITE" id="PS00531">
    <property type="entry name" value="RNASE_T2_2"/>
    <property type="match status" value="1"/>
</dbReference>
<name>A0ABV6PJ64_9SPHN</name>
<reference evidence="4 5" key="1">
    <citation type="submission" date="2024-09" db="EMBL/GenBank/DDBJ databases">
        <authorList>
            <person name="Sun Q."/>
            <person name="Mori K."/>
        </authorList>
    </citation>
    <scope>NUCLEOTIDE SEQUENCE [LARGE SCALE GENOMIC DNA]</scope>
    <source>
        <strain evidence="4 5">NCAIM B.02537</strain>
    </source>
</reference>
<evidence type="ECO:0000256" key="1">
    <source>
        <dbReference type="ARBA" id="ARBA00007469"/>
    </source>
</evidence>
<dbReference type="PROSITE" id="PS00530">
    <property type="entry name" value="RNASE_T2_1"/>
    <property type="match status" value="1"/>
</dbReference>
<dbReference type="Pfam" id="PF00445">
    <property type="entry name" value="Ribonuclease_T2"/>
    <property type="match status" value="1"/>
</dbReference>
<gene>
    <name evidence="4" type="ORF">ACFFF7_10665</name>
</gene>
<dbReference type="EMBL" id="JBHLTL010000006">
    <property type="protein sequence ID" value="MFC0589877.1"/>
    <property type="molecule type" value="Genomic_DNA"/>
</dbReference>
<keyword evidence="3" id="KW-0732">Signal</keyword>
<organism evidence="4 5">
    <name type="scientific">Novosphingobium aquiterrae</name>
    <dbReference type="NCBI Taxonomy" id="624388"/>
    <lineage>
        <taxon>Bacteria</taxon>
        <taxon>Pseudomonadati</taxon>
        <taxon>Pseudomonadota</taxon>
        <taxon>Alphaproteobacteria</taxon>
        <taxon>Sphingomonadales</taxon>
        <taxon>Sphingomonadaceae</taxon>
        <taxon>Novosphingobium</taxon>
    </lineage>
</organism>
<accession>A0ABV6PJ64</accession>
<evidence type="ECO:0000256" key="3">
    <source>
        <dbReference type="SAM" id="SignalP"/>
    </source>
</evidence>
<evidence type="ECO:0000313" key="5">
    <source>
        <dbReference type="Proteomes" id="UP001589943"/>
    </source>
</evidence>
<dbReference type="PANTHER" id="PTHR11240">
    <property type="entry name" value="RIBONUCLEASE T2"/>
    <property type="match status" value="1"/>
</dbReference>
<dbReference type="SUPFAM" id="SSF55895">
    <property type="entry name" value="Ribonuclease Rh-like"/>
    <property type="match status" value="1"/>
</dbReference>
<dbReference type="RefSeq" id="WP_379481335.1">
    <property type="nucleotide sequence ID" value="NZ_JBHLTL010000006.1"/>
</dbReference>
<dbReference type="InterPro" id="IPR018188">
    <property type="entry name" value="RNase_T2_His_AS_1"/>
</dbReference>
<dbReference type="InterPro" id="IPR036430">
    <property type="entry name" value="RNase_T2-like_sf"/>
</dbReference>
<comment type="caution">
    <text evidence="4">The sequence shown here is derived from an EMBL/GenBank/DDBJ whole genome shotgun (WGS) entry which is preliminary data.</text>
</comment>
<dbReference type="Proteomes" id="UP001589943">
    <property type="component" value="Unassembled WGS sequence"/>
</dbReference>
<feature type="chain" id="PRO_5045769521" evidence="3">
    <location>
        <begin position="20"/>
        <end position="234"/>
    </location>
</feature>
<protein>
    <submittedName>
        <fullName evidence="4">Ribonuclease T</fullName>
    </submittedName>
</protein>
<comment type="similarity">
    <text evidence="1 2">Belongs to the RNase T2 family.</text>
</comment>
<dbReference type="Gene3D" id="3.90.730.10">
    <property type="entry name" value="Ribonuclease T2-like"/>
    <property type="match status" value="1"/>
</dbReference>
<dbReference type="InterPro" id="IPR033130">
    <property type="entry name" value="RNase_T2_His_AS_2"/>
</dbReference>
<keyword evidence="5" id="KW-1185">Reference proteome</keyword>
<feature type="signal peptide" evidence="3">
    <location>
        <begin position="1"/>
        <end position="19"/>
    </location>
</feature>
<dbReference type="InterPro" id="IPR001568">
    <property type="entry name" value="RNase_T2-like"/>
</dbReference>